<dbReference type="NCBIfam" id="TIGR00095">
    <property type="entry name" value="16S rRNA (guanine(966)-N(2))-methyltransferase RsmD"/>
    <property type="match status" value="1"/>
</dbReference>
<dbReference type="PIRSF" id="PIRSF004553">
    <property type="entry name" value="CHP00095"/>
    <property type="match status" value="1"/>
</dbReference>
<gene>
    <name evidence="3" type="primary">rsmD</name>
    <name evidence="3" type="ORF">LWF01_04595</name>
</gene>
<sequence length="192" mass="20531">MTRIIAGAFGGLRLATPKGESTRPTSDRVRESLFSSLQHAGLIDDARVLDLFAGSGALGLESLSRGARKVVLVDRWQPAVAAAKTNVTAIVKAVPGCQGSAEVVKSPVDGFLDKSVATPFDLIFADPPYPLAEAELAALLAAVTDNGWLEPGGVIVVERSSRSPEPVWPEELARYRRAKHGETMLWFAERPI</sequence>
<keyword evidence="1 3" id="KW-0489">Methyltransferase</keyword>
<evidence type="ECO:0000256" key="1">
    <source>
        <dbReference type="ARBA" id="ARBA00022603"/>
    </source>
</evidence>
<proteinExistence type="predicted"/>
<dbReference type="InterPro" id="IPR004398">
    <property type="entry name" value="RNA_MeTrfase_RsmD"/>
</dbReference>
<evidence type="ECO:0000313" key="3">
    <source>
        <dbReference type="EMBL" id="WGW13057.1"/>
    </source>
</evidence>
<dbReference type="PANTHER" id="PTHR43542:SF1">
    <property type="entry name" value="METHYLTRANSFERASE"/>
    <property type="match status" value="1"/>
</dbReference>
<keyword evidence="2 3" id="KW-0808">Transferase</keyword>
<dbReference type="InterPro" id="IPR029063">
    <property type="entry name" value="SAM-dependent_MTases_sf"/>
</dbReference>
<dbReference type="PROSITE" id="PS00092">
    <property type="entry name" value="N6_MTASE"/>
    <property type="match status" value="1"/>
</dbReference>
<evidence type="ECO:0000313" key="4">
    <source>
        <dbReference type="Proteomes" id="UP001209083"/>
    </source>
</evidence>
<reference evidence="3 4" key="1">
    <citation type="submission" date="2023-05" db="EMBL/GenBank/DDBJ databases">
        <title>Lithophilousrod everest ZFBP1038 complete genpme.</title>
        <authorList>
            <person name="Tian M."/>
        </authorList>
    </citation>
    <scope>NUCLEOTIDE SEQUENCE [LARGE SCALE GENOMIC DNA]</scope>
    <source>
        <strain evidence="3 4">ZFBP1038</strain>
    </source>
</reference>
<dbReference type="Pfam" id="PF03602">
    <property type="entry name" value="Cons_hypoth95"/>
    <property type="match status" value="1"/>
</dbReference>
<dbReference type="RefSeq" id="WP_349639865.1">
    <property type="nucleotide sequence ID" value="NZ_CP090958.1"/>
</dbReference>
<evidence type="ECO:0000256" key="2">
    <source>
        <dbReference type="ARBA" id="ARBA00022679"/>
    </source>
</evidence>
<dbReference type="Gene3D" id="3.40.50.150">
    <property type="entry name" value="Vaccinia Virus protein VP39"/>
    <property type="match status" value="1"/>
</dbReference>
<dbReference type="GO" id="GO:0052913">
    <property type="term" value="F:16S rRNA (guanine(966)-N(2))-methyltransferase activity"/>
    <property type="evidence" value="ECO:0007669"/>
    <property type="project" value="UniProtKB-EC"/>
</dbReference>
<dbReference type="SUPFAM" id="SSF53335">
    <property type="entry name" value="S-adenosyl-L-methionine-dependent methyltransferases"/>
    <property type="match status" value="1"/>
</dbReference>
<dbReference type="PANTHER" id="PTHR43542">
    <property type="entry name" value="METHYLTRANSFERASE"/>
    <property type="match status" value="1"/>
</dbReference>
<dbReference type="InterPro" id="IPR002052">
    <property type="entry name" value="DNA_methylase_N6_adenine_CS"/>
</dbReference>
<organism evidence="3 4">
    <name type="scientific">Saxibacter everestensis</name>
    <dbReference type="NCBI Taxonomy" id="2909229"/>
    <lineage>
        <taxon>Bacteria</taxon>
        <taxon>Bacillati</taxon>
        <taxon>Actinomycetota</taxon>
        <taxon>Actinomycetes</taxon>
        <taxon>Micrococcales</taxon>
        <taxon>Brevibacteriaceae</taxon>
        <taxon>Saxibacter</taxon>
    </lineage>
</organism>
<protein>
    <submittedName>
        <fullName evidence="3">16S rRNA (Guanine(966)-N(2))-methyltransferase RsmD</fullName>
        <ecNumber evidence="3">2.1.1.171</ecNumber>
    </submittedName>
</protein>
<dbReference type="EMBL" id="CP090958">
    <property type="protein sequence ID" value="WGW13057.1"/>
    <property type="molecule type" value="Genomic_DNA"/>
</dbReference>
<name>A0ABY8QVK3_9MICO</name>
<dbReference type="Proteomes" id="UP001209083">
    <property type="component" value="Chromosome"/>
</dbReference>
<dbReference type="CDD" id="cd02440">
    <property type="entry name" value="AdoMet_MTases"/>
    <property type="match status" value="1"/>
</dbReference>
<keyword evidence="4" id="KW-1185">Reference proteome</keyword>
<dbReference type="EC" id="2.1.1.171" evidence="3"/>
<accession>A0ABY8QVK3</accession>